<accession>A0AAD1X1Y9</accession>
<comment type="caution">
    <text evidence="1">The sequence shown here is derived from an EMBL/GenBank/DDBJ whole genome shotgun (WGS) entry which is preliminary data.</text>
</comment>
<dbReference type="AlphaFoldDB" id="A0AAD1X1Y9"/>
<dbReference type="Proteomes" id="UP001295684">
    <property type="component" value="Unassembled WGS sequence"/>
</dbReference>
<keyword evidence="2" id="KW-1185">Reference proteome</keyword>
<evidence type="ECO:0000313" key="1">
    <source>
        <dbReference type="EMBL" id="CAI2360118.1"/>
    </source>
</evidence>
<protein>
    <submittedName>
        <fullName evidence="1">Uncharacterized protein</fullName>
    </submittedName>
</protein>
<evidence type="ECO:0000313" key="2">
    <source>
        <dbReference type="Proteomes" id="UP001295684"/>
    </source>
</evidence>
<organism evidence="1 2">
    <name type="scientific">Euplotes crassus</name>
    <dbReference type="NCBI Taxonomy" id="5936"/>
    <lineage>
        <taxon>Eukaryota</taxon>
        <taxon>Sar</taxon>
        <taxon>Alveolata</taxon>
        <taxon>Ciliophora</taxon>
        <taxon>Intramacronucleata</taxon>
        <taxon>Spirotrichea</taxon>
        <taxon>Hypotrichia</taxon>
        <taxon>Euplotida</taxon>
        <taxon>Euplotidae</taxon>
        <taxon>Moneuplotes</taxon>
    </lineage>
</organism>
<dbReference type="EMBL" id="CAMPGE010001336">
    <property type="protein sequence ID" value="CAI2360118.1"/>
    <property type="molecule type" value="Genomic_DNA"/>
</dbReference>
<gene>
    <name evidence="1" type="ORF">ECRASSUSDP1_LOCUS1416</name>
</gene>
<sequence length="352" mass="40935">MQKCKNTKLLKNRDYLRDKLYMDPEVCPKQMVTSPDSLQAQNCYGEYQKPIEWAFQRFNSTKFQKQFVHCSVQDLSKSIMKKTQTKPPITNQKVETLETIELIQGVQECILVQSSVQDNSLEINKTASKLVNMLQRTLMPPPDPKVSPLNCKRSIGDQSELQKELTKPENFVEKDTQLKSKLQIEEDKQAQPDNDFGVEEADEKAQFDFPLSPKSKRRMIRWGKCQDKKLFAAIRSLEKQGVLQLESLLAMNAETETDSNQGVAALAEKIQWKCKFKNLVYRVKKLSNKKFSFREVKALKRIIKKEYQDKPIDYDKVLYHFPGKSMDKMVITCSHIKDCIKNRSLSHFESEY</sequence>
<reference evidence="1" key="1">
    <citation type="submission" date="2023-07" db="EMBL/GenBank/DDBJ databases">
        <authorList>
            <consortium name="AG Swart"/>
            <person name="Singh M."/>
            <person name="Singh A."/>
            <person name="Seah K."/>
            <person name="Emmerich C."/>
        </authorList>
    </citation>
    <scope>NUCLEOTIDE SEQUENCE</scope>
    <source>
        <strain evidence="1">DP1</strain>
    </source>
</reference>
<name>A0AAD1X1Y9_EUPCR</name>
<proteinExistence type="predicted"/>